<organism evidence="6">
    <name type="scientific">Spirodela intermedia</name>
    <name type="common">Intermediate duckweed</name>
    <dbReference type="NCBI Taxonomy" id="51605"/>
    <lineage>
        <taxon>Eukaryota</taxon>
        <taxon>Viridiplantae</taxon>
        <taxon>Streptophyta</taxon>
        <taxon>Embryophyta</taxon>
        <taxon>Tracheophyta</taxon>
        <taxon>Spermatophyta</taxon>
        <taxon>Magnoliopsida</taxon>
        <taxon>Liliopsida</taxon>
        <taxon>Araceae</taxon>
        <taxon>Lemnoideae</taxon>
        <taxon>Spirodela</taxon>
    </lineage>
</organism>
<evidence type="ECO:0000256" key="3">
    <source>
        <dbReference type="SAM" id="Phobius"/>
    </source>
</evidence>
<dbReference type="InterPro" id="IPR032799">
    <property type="entry name" value="TAXi_C"/>
</dbReference>
<feature type="region of interest" description="Disordered" evidence="2">
    <location>
        <begin position="1"/>
        <end position="20"/>
    </location>
</feature>
<gene>
    <name evidence="6" type="ORF">SI7747_11014350</name>
</gene>
<dbReference type="InterPro" id="IPR021109">
    <property type="entry name" value="Peptidase_aspartic_dom_sf"/>
</dbReference>
<feature type="region of interest" description="Disordered" evidence="2">
    <location>
        <begin position="43"/>
        <end position="71"/>
    </location>
</feature>
<comment type="similarity">
    <text evidence="1">Belongs to the peptidase A1 family.</text>
</comment>
<evidence type="ECO:0000313" key="6">
    <source>
        <dbReference type="EMBL" id="CAA2628709.1"/>
    </source>
</evidence>
<sequence>MGYRRPPESPAREGAVGSLTWVTGGGAPSQLVSFAARRRVPSRTDRTFLGERTRKQEERETESDSLPPPLLGEGPYDFRAMLYYAQIEIGTPSKSYYVQWTRGVTSCGELHPLDLTLYDPKSSDSGYVVTCDQEFCTSTYGEEQACRPQQLCMYSILYGDGSGTNGYFVTDNLHYNQVTGDHQSGQVNASITFGCGAQQFGDLGSSSGALDGILGFGQSNSSMISQLASAGNVNGGGIFSIGQVVQPKVNTTPLIPNQPHYNINMKGIDVGGEFLKIPPTSLIVDDGFPIVTLHFENSLSLRVYPHDYLFQSRVNVWCIGWQNSGVQSRDGKDTTILGDLVLSNKLVFYDLEKQVIGWTEYNCSSSIKVQDHNTGEVYTINGRNISSACTLAMGRFILLFAIIAMICCLIF</sequence>
<evidence type="ECO:0000259" key="4">
    <source>
        <dbReference type="Pfam" id="PF14541"/>
    </source>
</evidence>
<evidence type="ECO:0000256" key="2">
    <source>
        <dbReference type="SAM" id="MobiDB-lite"/>
    </source>
</evidence>
<dbReference type="PANTHER" id="PTHR13683:SF768">
    <property type="entry name" value="EUKARYOTIC ASPARTYL PROTEASE FAMILY PROTEIN"/>
    <property type="match status" value="1"/>
</dbReference>
<keyword evidence="3" id="KW-0812">Transmembrane</keyword>
<feature type="compositionally biased region" description="Basic and acidic residues" evidence="2">
    <location>
        <begin position="1"/>
        <end position="11"/>
    </location>
</feature>
<dbReference type="InterPro" id="IPR032861">
    <property type="entry name" value="TAXi_N"/>
</dbReference>
<proteinExistence type="inferred from homology"/>
<accession>A0A7I8JCQ3</accession>
<dbReference type="Gene3D" id="2.40.70.10">
    <property type="entry name" value="Acid Proteases"/>
    <property type="match status" value="3"/>
</dbReference>
<dbReference type="AlphaFoldDB" id="A0A7I8JCQ3"/>
<dbReference type="EMBL" id="LR743598">
    <property type="protein sequence ID" value="CAA2628709.1"/>
    <property type="molecule type" value="Genomic_DNA"/>
</dbReference>
<dbReference type="Proteomes" id="UP001189122">
    <property type="component" value="Unassembled WGS sequence"/>
</dbReference>
<dbReference type="InterPro" id="IPR001461">
    <property type="entry name" value="Aspartic_peptidase_A1"/>
</dbReference>
<keyword evidence="3" id="KW-0472">Membrane</keyword>
<keyword evidence="7" id="KW-1185">Reference proteome</keyword>
<dbReference type="Pfam" id="PF14541">
    <property type="entry name" value="TAXi_C"/>
    <property type="match status" value="1"/>
</dbReference>
<dbReference type="GO" id="GO:0004190">
    <property type="term" value="F:aspartic-type endopeptidase activity"/>
    <property type="evidence" value="ECO:0007669"/>
    <property type="project" value="InterPro"/>
</dbReference>
<evidence type="ECO:0000313" key="7">
    <source>
        <dbReference type="Proteomes" id="UP001189122"/>
    </source>
</evidence>
<feature type="domain" description="Xylanase inhibitor C-terminal" evidence="4">
    <location>
        <begin position="288"/>
        <end position="359"/>
    </location>
</feature>
<feature type="transmembrane region" description="Helical" evidence="3">
    <location>
        <begin position="392"/>
        <end position="410"/>
    </location>
</feature>
<reference evidence="6 7" key="1">
    <citation type="submission" date="2019-12" db="EMBL/GenBank/DDBJ databases">
        <authorList>
            <person name="Scholz U."/>
            <person name="Mascher M."/>
            <person name="Fiebig A."/>
        </authorList>
    </citation>
    <scope>NUCLEOTIDE SEQUENCE</scope>
</reference>
<dbReference type="SUPFAM" id="SSF50630">
    <property type="entry name" value="Acid proteases"/>
    <property type="match status" value="1"/>
</dbReference>
<name>A0A7I8JCQ3_SPIIN</name>
<dbReference type="Pfam" id="PF14543">
    <property type="entry name" value="TAXi_N"/>
    <property type="match status" value="1"/>
</dbReference>
<keyword evidence="3" id="KW-1133">Transmembrane helix</keyword>
<dbReference type="PANTHER" id="PTHR13683">
    <property type="entry name" value="ASPARTYL PROTEASES"/>
    <property type="match status" value="1"/>
</dbReference>
<dbReference type="EMBL" id="CACRZD030000011">
    <property type="protein sequence ID" value="CAA6667956.1"/>
    <property type="molecule type" value="Genomic_DNA"/>
</dbReference>
<feature type="compositionally biased region" description="Basic and acidic residues" evidence="2">
    <location>
        <begin position="43"/>
        <end position="58"/>
    </location>
</feature>
<dbReference type="GO" id="GO:0006508">
    <property type="term" value="P:proteolysis"/>
    <property type="evidence" value="ECO:0007669"/>
    <property type="project" value="InterPro"/>
</dbReference>
<evidence type="ECO:0000256" key="1">
    <source>
        <dbReference type="ARBA" id="ARBA00007447"/>
    </source>
</evidence>
<protein>
    <submittedName>
        <fullName evidence="6">Uncharacterized protein</fullName>
    </submittedName>
</protein>
<feature type="domain" description="Xylanase inhibitor N-terminal" evidence="5">
    <location>
        <begin position="83"/>
        <end position="234"/>
    </location>
</feature>
<evidence type="ECO:0000259" key="5">
    <source>
        <dbReference type="Pfam" id="PF14543"/>
    </source>
</evidence>